<keyword evidence="1" id="KW-0812">Transmembrane</keyword>
<evidence type="ECO:0000313" key="2">
    <source>
        <dbReference type="EMBL" id="RAY10677.1"/>
    </source>
</evidence>
<feature type="transmembrane region" description="Helical" evidence="1">
    <location>
        <begin position="59"/>
        <end position="79"/>
    </location>
</feature>
<accession>A0A365GV52</accession>
<feature type="transmembrane region" description="Helical" evidence="1">
    <location>
        <begin position="270"/>
        <end position="291"/>
    </location>
</feature>
<dbReference type="OrthoDB" id="512946at2"/>
<name>A0A365GV52_9ACTN</name>
<comment type="caution">
    <text evidence="2">The sequence shown here is derived from an EMBL/GenBank/DDBJ whole genome shotgun (WGS) entry which is preliminary data.</text>
</comment>
<feature type="transmembrane region" description="Helical" evidence="1">
    <location>
        <begin position="91"/>
        <end position="111"/>
    </location>
</feature>
<feature type="transmembrane region" description="Helical" evidence="1">
    <location>
        <begin position="303"/>
        <end position="323"/>
    </location>
</feature>
<feature type="transmembrane region" description="Helical" evidence="1">
    <location>
        <begin position="157"/>
        <end position="176"/>
    </location>
</feature>
<reference evidence="2 3" key="1">
    <citation type="submission" date="2018-06" db="EMBL/GenBank/DDBJ databases">
        <title>Actinomadura craniellae sp. nov. isolated from marine sponge Craniella sp.</title>
        <authorList>
            <person name="Li L."/>
            <person name="Xu Q.H."/>
            <person name="Lin H.W."/>
            <person name="Lu Y.H."/>
        </authorList>
    </citation>
    <scope>NUCLEOTIDE SEQUENCE [LARGE SCALE GENOMIC DNA]</scope>
    <source>
        <strain evidence="2 3">LHW63021</strain>
    </source>
</reference>
<proteinExistence type="predicted"/>
<dbReference type="EMBL" id="QLYX01000026">
    <property type="protein sequence ID" value="RAY10677.1"/>
    <property type="molecule type" value="Genomic_DNA"/>
</dbReference>
<dbReference type="RefSeq" id="WP_111872234.1">
    <property type="nucleotide sequence ID" value="NZ_QLYX01000026.1"/>
</dbReference>
<feature type="transmembrane region" description="Helical" evidence="1">
    <location>
        <begin position="123"/>
        <end position="145"/>
    </location>
</feature>
<feature type="transmembrane region" description="Helical" evidence="1">
    <location>
        <begin position="28"/>
        <end position="47"/>
    </location>
</feature>
<feature type="transmembrane region" description="Helical" evidence="1">
    <location>
        <begin position="215"/>
        <end position="233"/>
    </location>
</feature>
<organism evidence="2 3">
    <name type="scientific">Actinomadura craniellae</name>
    <dbReference type="NCBI Taxonomy" id="2231787"/>
    <lineage>
        <taxon>Bacteria</taxon>
        <taxon>Bacillati</taxon>
        <taxon>Actinomycetota</taxon>
        <taxon>Actinomycetes</taxon>
        <taxon>Streptosporangiales</taxon>
        <taxon>Thermomonosporaceae</taxon>
        <taxon>Actinomadura</taxon>
    </lineage>
</organism>
<sequence length="344" mass="36327">MAADPAGALTAPTHAPPLGTFRTLRRTWLAGTILLSLGAFAAAILLAPSGSAEPGRALAALLFLGSSVHVASTGWFYTLPEIRAHALAHRGRYVVAPLALIAGTALAAVLVPYEQLQWALLAYFAWQFFHFQKQNLGMAALAGVSQRAGSVLKPERLGIVVAGCGGIAGLVLHPELLQLGVRAPLRSLFPAAFAVFAAGVALGLYALARRPTRPAGFVIVYLISLLFFTPVFVFTSPYAAVAGLTVAHGFQYLLIMGLISGAPRPHRSGLTGLTVMLTIAVTGGAALSYASHLHGSPMALERALYGAYLGAVMAHFVIDAGLWRLREEFPRRFLTASVPYLLRP</sequence>
<protein>
    <submittedName>
        <fullName evidence="2">Uncharacterized protein</fullName>
    </submittedName>
</protein>
<keyword evidence="3" id="KW-1185">Reference proteome</keyword>
<keyword evidence="1" id="KW-1133">Transmembrane helix</keyword>
<dbReference type="AlphaFoldDB" id="A0A365GV52"/>
<evidence type="ECO:0000313" key="3">
    <source>
        <dbReference type="Proteomes" id="UP000251891"/>
    </source>
</evidence>
<gene>
    <name evidence="2" type="ORF">DPM19_34030</name>
</gene>
<evidence type="ECO:0000256" key="1">
    <source>
        <dbReference type="SAM" id="Phobius"/>
    </source>
</evidence>
<feature type="transmembrane region" description="Helical" evidence="1">
    <location>
        <begin position="188"/>
        <end position="208"/>
    </location>
</feature>
<keyword evidence="1" id="KW-0472">Membrane</keyword>
<dbReference type="Proteomes" id="UP000251891">
    <property type="component" value="Unassembled WGS sequence"/>
</dbReference>
<feature type="transmembrane region" description="Helical" evidence="1">
    <location>
        <begin position="239"/>
        <end position="258"/>
    </location>
</feature>